<reference evidence="5" key="1">
    <citation type="journal article" date="2019" name="Sci. Rep.">
        <title>Draft genome of Tanacetum cinerariifolium, the natural source of mosquito coil.</title>
        <authorList>
            <person name="Yamashiro T."/>
            <person name="Shiraishi A."/>
            <person name="Satake H."/>
            <person name="Nakayama K."/>
        </authorList>
    </citation>
    <scope>NUCLEOTIDE SEQUENCE</scope>
</reference>
<dbReference type="InterPro" id="IPR013103">
    <property type="entry name" value="RVT_2"/>
</dbReference>
<dbReference type="SUPFAM" id="SSF53098">
    <property type="entry name" value="Ribonuclease H-like"/>
    <property type="match status" value="1"/>
</dbReference>
<sequence>MAFVSSSNNSITNAAVNTAQAVNTANGVFTANTQVNTAFSSNIDNLSDDIDLRWQMAMLTLRARRFLKKTERKLTINRNETIGFDKSNVECYNYHKGDTLLGSAELQEIKIPSIRYESYNVVPPPYTRNFMPLKPDLSYTGLDEFADKPVAENTKSSEEETKVVRKNSDALIIKERVSDDEDKIVAQLKIVKKTVKPSIVKKNLMKNMYFLVVIDDYSRFTWVFFLATKDETRDILNFFITRIENIVDHKVNVIRCDNETEFKNREINQFGEMKDILRKFSVAKTPQQNKIVKKRNMTLIEAARTMLADSKLPATFWAEAVNGACYVQNRVLVVKPYNKTPYELFHGRTPTLSFMRPFGCLVTFLNTKDHLGKFDGKTDEGFFVGYSMNSKAFRVFNSRTRIMEENLHIKFSENILNVVGSRLDWLFDIDALIRTTNYKPIVAGIQSNSFVGRTASDNAGQAREETEPVKDYILLSLWTVDPPFSKDPKSALDDGFKPSSADRKKFDENLRNENMPDLEDVGIFDFSNKDKDDDVVAGMNNLNITIQVSPTPTTIIHKDHPLDQMDVKSAFLYGKIKEEVYACQPPGFEDLDLPDRVYKVEKALYGLYQAPRAWYETLSTYMLDNGFQRGKIDKTLFIKRHKGLQVKQKNDEIFISQGKYVGEILKKFGFIEVKNASTPMETQKPLLKNEDGEEVDVHMYRSMIGSLMCLTSLRPDIMFAAYTYYCLLKVNAARHNLLLLGSDEAVYKELDDRLVKVATASSSLKAEHDNGNIDKTQSKETPNEASSPRTRSEQMDRLTEPDRKTRPNRTDQTGPNVFRVLDLEKRKTTQALETTSLKRRVKKLKKKQRSRTYKLKRLYKVGLTARVDSSKYEQSLGEDASNQERKIDDIDQDDNITLVNDQGDAEMFDVNDLHGEEVFVDKEVVDKEVNAASIATTDNVVLVAPEVGAAAVASPAGVLELDTYSSLEADPLESLLTFISVAPMVSPSLCSDTEMPERHVSPTPHNAMLTRWRTRVASRSSSPTTSTPKIPTAPISLTTSVVVAPSTDIISPVDTPLMIPLRTPRYSEAYRCWRFALLFTMYPPTTSESSAGDSSSESSAGPSHKRCRSPATTVTSSIHASRALVPSRVDLFPPRKRFRDSISPEDSVEEDIDTDVLADIEADAMTIEVAADMDVEAMVDAGIGMEIDVVVNVEDKFKGEVESSDKGTIGWSNMVVGIDIPNGMLMPDAVEHLEQLEVDSLIASGERASLLDQFMSLKRSNARLQGTLMLESVRTDRFSRCMGFMESELKQIHRFRYYDRIRFRRLETFAARRLGFHP</sequence>
<feature type="region of interest" description="Disordered" evidence="3">
    <location>
        <begin position="1086"/>
        <end position="1115"/>
    </location>
</feature>
<feature type="compositionally biased region" description="Basic and acidic residues" evidence="3">
    <location>
        <begin position="765"/>
        <end position="782"/>
    </location>
</feature>
<dbReference type="GO" id="GO:0015074">
    <property type="term" value="P:DNA integration"/>
    <property type="evidence" value="ECO:0007669"/>
    <property type="project" value="InterPro"/>
</dbReference>
<dbReference type="PANTHER" id="PTHR42648">
    <property type="entry name" value="TRANSPOSASE, PUTATIVE-RELATED"/>
    <property type="match status" value="1"/>
</dbReference>
<protein>
    <submittedName>
        <fullName evidence="5">Retrovirus-related Pol polyprotein from transposon TNT 1-94</fullName>
    </submittedName>
</protein>
<dbReference type="Pfam" id="PF25597">
    <property type="entry name" value="SH3_retrovirus"/>
    <property type="match status" value="1"/>
</dbReference>
<organism evidence="5">
    <name type="scientific">Tanacetum cinerariifolium</name>
    <name type="common">Dalmatian daisy</name>
    <name type="synonym">Chrysanthemum cinerariifolium</name>
    <dbReference type="NCBI Taxonomy" id="118510"/>
    <lineage>
        <taxon>Eukaryota</taxon>
        <taxon>Viridiplantae</taxon>
        <taxon>Streptophyta</taxon>
        <taxon>Embryophyta</taxon>
        <taxon>Tracheophyta</taxon>
        <taxon>Spermatophyta</taxon>
        <taxon>Magnoliopsida</taxon>
        <taxon>eudicotyledons</taxon>
        <taxon>Gunneridae</taxon>
        <taxon>Pentapetalae</taxon>
        <taxon>asterids</taxon>
        <taxon>campanulids</taxon>
        <taxon>Asterales</taxon>
        <taxon>Asteraceae</taxon>
        <taxon>Asteroideae</taxon>
        <taxon>Anthemideae</taxon>
        <taxon>Anthemidinae</taxon>
        <taxon>Tanacetum</taxon>
    </lineage>
</organism>
<proteinExistence type="predicted"/>
<gene>
    <name evidence="5" type="ORF">Tci_003872</name>
</gene>
<feature type="compositionally biased region" description="Basic and acidic residues" evidence="3">
    <location>
        <begin position="790"/>
        <end position="809"/>
    </location>
</feature>
<keyword evidence="2" id="KW-0378">Hydrolase</keyword>
<dbReference type="InterPro" id="IPR039537">
    <property type="entry name" value="Retrotran_Ty1/copia-like"/>
</dbReference>
<keyword evidence="1" id="KW-0479">Metal-binding</keyword>
<dbReference type="InterPro" id="IPR001584">
    <property type="entry name" value="Integrase_cat-core"/>
</dbReference>
<dbReference type="PROSITE" id="PS50994">
    <property type="entry name" value="INTEGRASE"/>
    <property type="match status" value="1"/>
</dbReference>
<feature type="region of interest" description="Disordered" evidence="3">
    <location>
        <begin position="765"/>
        <end position="817"/>
    </location>
</feature>
<evidence type="ECO:0000313" key="5">
    <source>
        <dbReference type="EMBL" id="GEU31894.1"/>
    </source>
</evidence>
<dbReference type="PANTHER" id="PTHR42648:SF32">
    <property type="entry name" value="RIBONUCLEASE H-LIKE DOMAIN, GAG-PRE-INTEGRASE DOMAIN PROTEIN-RELATED"/>
    <property type="match status" value="1"/>
</dbReference>
<feature type="compositionally biased region" description="Low complexity" evidence="3">
    <location>
        <begin position="1086"/>
        <end position="1102"/>
    </location>
</feature>
<dbReference type="Gene3D" id="3.30.420.10">
    <property type="entry name" value="Ribonuclease H-like superfamily/Ribonuclease H"/>
    <property type="match status" value="1"/>
</dbReference>
<dbReference type="GO" id="GO:0046872">
    <property type="term" value="F:metal ion binding"/>
    <property type="evidence" value="ECO:0007669"/>
    <property type="project" value="UniProtKB-KW"/>
</dbReference>
<evidence type="ECO:0000259" key="4">
    <source>
        <dbReference type="PROSITE" id="PS50994"/>
    </source>
</evidence>
<dbReference type="GO" id="GO:0003676">
    <property type="term" value="F:nucleic acid binding"/>
    <property type="evidence" value="ECO:0007669"/>
    <property type="project" value="InterPro"/>
</dbReference>
<feature type="domain" description="Integrase catalytic" evidence="4">
    <location>
        <begin position="183"/>
        <end position="349"/>
    </location>
</feature>
<accession>A0A6L2J887</accession>
<evidence type="ECO:0000256" key="1">
    <source>
        <dbReference type="ARBA" id="ARBA00022723"/>
    </source>
</evidence>
<dbReference type="InterPro" id="IPR012337">
    <property type="entry name" value="RNaseH-like_sf"/>
</dbReference>
<comment type="caution">
    <text evidence="5">The sequence shown here is derived from an EMBL/GenBank/DDBJ whole genome shotgun (WGS) entry which is preliminary data.</text>
</comment>
<name>A0A6L2J887_TANCI</name>
<dbReference type="Pfam" id="PF07727">
    <property type="entry name" value="RVT_2"/>
    <property type="match status" value="1"/>
</dbReference>
<evidence type="ECO:0000256" key="3">
    <source>
        <dbReference type="SAM" id="MobiDB-lite"/>
    </source>
</evidence>
<dbReference type="InterPro" id="IPR036397">
    <property type="entry name" value="RNaseH_sf"/>
</dbReference>
<dbReference type="Pfam" id="PF00665">
    <property type="entry name" value="rve"/>
    <property type="match status" value="1"/>
</dbReference>
<dbReference type="EMBL" id="BKCJ010000297">
    <property type="protein sequence ID" value="GEU31894.1"/>
    <property type="molecule type" value="Genomic_DNA"/>
</dbReference>
<dbReference type="InterPro" id="IPR057670">
    <property type="entry name" value="SH3_retrovirus"/>
</dbReference>
<dbReference type="GO" id="GO:0016787">
    <property type="term" value="F:hydrolase activity"/>
    <property type="evidence" value="ECO:0007669"/>
    <property type="project" value="UniProtKB-KW"/>
</dbReference>
<evidence type="ECO:0000256" key="2">
    <source>
        <dbReference type="ARBA" id="ARBA00022801"/>
    </source>
</evidence>